<keyword evidence="6 9" id="KW-0862">Zinc</keyword>
<keyword evidence="5 9" id="KW-0671">Queuosine biosynthesis</keyword>
<dbReference type="InterPro" id="IPR038418">
    <property type="entry name" value="6-PTP_synth/QueD_sf"/>
</dbReference>
<evidence type="ECO:0000256" key="3">
    <source>
        <dbReference type="ARBA" id="ARBA00018141"/>
    </source>
</evidence>
<feature type="binding site" evidence="11">
    <location>
        <position position="14"/>
    </location>
    <ligand>
        <name>Zn(2+)</name>
        <dbReference type="ChEBI" id="CHEBI:29105"/>
    </ligand>
</feature>
<dbReference type="AlphaFoldDB" id="A0A803FUE3"/>
<dbReference type="FunFam" id="3.30.479.10:FF:000001">
    <property type="entry name" value="6-carboxy-5,6,7,8-tetrahydropterin synthase"/>
    <property type="match status" value="1"/>
</dbReference>
<evidence type="ECO:0000256" key="10">
    <source>
        <dbReference type="PIRSR" id="PIRSR006113-1"/>
    </source>
</evidence>
<dbReference type="RefSeq" id="WP_416046614.1">
    <property type="nucleotide sequence ID" value="NZ_LR217737.1"/>
</dbReference>
<dbReference type="Pfam" id="PF01242">
    <property type="entry name" value="PTPS"/>
    <property type="match status" value="1"/>
</dbReference>
<comment type="cofactor">
    <cofactor evidence="9 11">
        <name>Zn(2+)</name>
        <dbReference type="ChEBI" id="CHEBI:29105"/>
    </cofactor>
    <text evidence="9 11">Binds 1 zinc ion per subunit.</text>
</comment>
<dbReference type="SUPFAM" id="SSF55620">
    <property type="entry name" value="Tetrahydrobiopterin biosynthesis enzymes-like"/>
    <property type="match status" value="1"/>
</dbReference>
<evidence type="ECO:0000256" key="1">
    <source>
        <dbReference type="ARBA" id="ARBA00005061"/>
    </source>
</evidence>
<dbReference type="EMBL" id="LR217737">
    <property type="protein sequence ID" value="VFP88775.1"/>
    <property type="molecule type" value="Genomic_DNA"/>
</dbReference>
<evidence type="ECO:0000256" key="8">
    <source>
        <dbReference type="ARBA" id="ARBA00048807"/>
    </source>
</evidence>
<dbReference type="UniPathway" id="UPA00391"/>
<evidence type="ECO:0000256" key="11">
    <source>
        <dbReference type="PIRSR" id="PIRSR006113-2"/>
    </source>
</evidence>
<evidence type="ECO:0000256" key="5">
    <source>
        <dbReference type="ARBA" id="ARBA00022785"/>
    </source>
</evidence>
<feature type="active site" description="Charge relay system" evidence="10">
    <location>
        <position position="69"/>
    </location>
</feature>
<evidence type="ECO:0000313" key="13">
    <source>
        <dbReference type="Proteomes" id="UP000294289"/>
    </source>
</evidence>
<evidence type="ECO:0000256" key="4">
    <source>
        <dbReference type="ARBA" id="ARBA00022723"/>
    </source>
</evidence>
<comment type="pathway">
    <text evidence="1 9">Purine metabolism; 7-cyano-7-deazaguanine biosynthesis.</text>
</comment>
<accession>A0A803FUE3</accession>
<feature type="binding site" evidence="11">
    <location>
        <position position="31"/>
    </location>
    <ligand>
        <name>Zn(2+)</name>
        <dbReference type="ChEBI" id="CHEBI:29105"/>
    </ligand>
</feature>
<keyword evidence="7 9" id="KW-0456">Lyase</keyword>
<dbReference type="NCBIfam" id="TIGR03367">
    <property type="entry name" value="queuosine_QueD"/>
    <property type="match status" value="1"/>
</dbReference>
<feature type="active site" description="Charge relay system" evidence="10">
    <location>
        <position position="108"/>
    </location>
</feature>
<comment type="similarity">
    <text evidence="2 9">Belongs to the PTPS family. QueD subfamily.</text>
</comment>
<sequence length="118" mass="13426">MHSIFKEFQFEAAHYLPYVPDGHKCGRLHGHSFIVRLEVTGELNSDTGWVMDFSKIESLFQPIYDQLNHSCLNNIPGLSNPTSELLVKWIWTKIKLSLPLLSSVSVRETCTSGCIYRG</sequence>
<dbReference type="GO" id="GO:0046872">
    <property type="term" value="F:metal ion binding"/>
    <property type="evidence" value="ECO:0007669"/>
    <property type="project" value="UniProtKB-KW"/>
</dbReference>
<evidence type="ECO:0000256" key="6">
    <source>
        <dbReference type="ARBA" id="ARBA00022833"/>
    </source>
</evidence>
<dbReference type="PANTHER" id="PTHR12589:SF7">
    <property type="entry name" value="6-PYRUVOYL TETRAHYDROBIOPTERIN SYNTHASE"/>
    <property type="match status" value="1"/>
</dbReference>
<dbReference type="GO" id="GO:0070497">
    <property type="term" value="F:6-carboxytetrahydropterin synthase activity"/>
    <property type="evidence" value="ECO:0007669"/>
    <property type="project" value="UniProtKB-EC"/>
</dbReference>
<dbReference type="Proteomes" id="UP000294289">
    <property type="component" value="Chromosome"/>
</dbReference>
<dbReference type="GO" id="GO:0008616">
    <property type="term" value="P:tRNA queuosine(34) biosynthetic process"/>
    <property type="evidence" value="ECO:0007669"/>
    <property type="project" value="UniProtKB-KW"/>
</dbReference>
<reference evidence="12 13" key="1">
    <citation type="submission" date="2019-02" db="EMBL/GenBank/DDBJ databases">
        <authorList>
            <person name="Manzano-Marin A."/>
            <person name="Manzano-Marin A."/>
        </authorList>
    </citation>
    <scope>NUCLEOTIDE SEQUENCE [LARGE SCALE GENOMIC DNA]</scope>
    <source>
        <strain evidence="12 13">ErCipiceae</strain>
    </source>
</reference>
<dbReference type="InterPro" id="IPR007115">
    <property type="entry name" value="6-PTP_synth/QueD"/>
</dbReference>
<feature type="active site" description="Proton acceptor" evidence="10">
    <location>
        <position position="25"/>
    </location>
</feature>
<evidence type="ECO:0000313" key="12">
    <source>
        <dbReference type="EMBL" id="VFP88775.1"/>
    </source>
</evidence>
<dbReference type="EC" id="4.-.-.-" evidence="9"/>
<dbReference type="Gene3D" id="3.30.479.10">
    <property type="entry name" value="6-pyruvoyl tetrahydropterin synthase/QueD"/>
    <property type="match status" value="1"/>
</dbReference>
<evidence type="ECO:0000256" key="9">
    <source>
        <dbReference type="PIRNR" id="PIRNR006113"/>
    </source>
</evidence>
<dbReference type="PANTHER" id="PTHR12589">
    <property type="entry name" value="PYRUVOYL TETRAHYDROBIOPTERIN SYNTHASE"/>
    <property type="match status" value="1"/>
</dbReference>
<keyword evidence="4 9" id="KW-0479">Metal-binding</keyword>
<dbReference type="PIRSF" id="PIRSF006113">
    <property type="entry name" value="PTP_synth"/>
    <property type="match status" value="1"/>
</dbReference>
<evidence type="ECO:0000256" key="7">
    <source>
        <dbReference type="ARBA" id="ARBA00023239"/>
    </source>
</evidence>
<evidence type="ECO:0000256" key="2">
    <source>
        <dbReference type="ARBA" id="ARBA00008900"/>
    </source>
</evidence>
<organism evidence="12 13">
    <name type="scientific">Candidatus Erwinia haradaeae</name>
    <dbReference type="NCBI Taxonomy" id="1922217"/>
    <lineage>
        <taxon>Bacteria</taxon>
        <taxon>Pseudomonadati</taxon>
        <taxon>Pseudomonadota</taxon>
        <taxon>Gammaproteobacteria</taxon>
        <taxon>Enterobacterales</taxon>
        <taxon>Erwiniaceae</taxon>
        <taxon>Erwinia</taxon>
    </lineage>
</organism>
<protein>
    <recommendedName>
        <fullName evidence="3 9">6-carboxy-5,6,7,8-tetrahydropterin synthase</fullName>
        <ecNumber evidence="9">4.-.-.-</ecNumber>
    </recommendedName>
</protein>
<gene>
    <name evidence="12" type="primary">queD</name>
    <name evidence="12" type="ORF">ERCIPICE3303_597</name>
</gene>
<feature type="binding site" evidence="11">
    <location>
        <position position="29"/>
    </location>
    <ligand>
        <name>Zn(2+)</name>
        <dbReference type="ChEBI" id="CHEBI:29105"/>
    </ligand>
</feature>
<comment type="catalytic activity">
    <reaction evidence="8 9">
        <text>7,8-dihydroneopterin 3'-triphosphate + H2O = 6-carboxy-5,6,7,8-tetrahydropterin + triphosphate + acetaldehyde + 2 H(+)</text>
        <dbReference type="Rhea" id="RHEA:27966"/>
        <dbReference type="ChEBI" id="CHEBI:15343"/>
        <dbReference type="ChEBI" id="CHEBI:15377"/>
        <dbReference type="ChEBI" id="CHEBI:15378"/>
        <dbReference type="ChEBI" id="CHEBI:18036"/>
        <dbReference type="ChEBI" id="CHEBI:58462"/>
        <dbReference type="ChEBI" id="CHEBI:61032"/>
        <dbReference type="EC" id="4.1.2.50"/>
    </reaction>
</comment>
<proteinExistence type="inferred from homology"/>
<name>A0A803FUE3_9GAMM</name>